<dbReference type="GeneID" id="28766565"/>
<dbReference type="RefSeq" id="XP_018034581.1">
    <property type="nucleotide sequence ID" value="XM_018183079.1"/>
</dbReference>
<dbReference type="InterPro" id="IPR037401">
    <property type="entry name" value="SnoaL-like"/>
</dbReference>
<dbReference type="SUPFAM" id="SSF54427">
    <property type="entry name" value="NTF2-like"/>
    <property type="match status" value="1"/>
</dbReference>
<evidence type="ECO:0000313" key="3">
    <source>
        <dbReference type="EMBL" id="OAG04216.1"/>
    </source>
</evidence>
<dbReference type="EMBL" id="KV441554">
    <property type="protein sequence ID" value="OAG04216.1"/>
    <property type="molecule type" value="Genomic_DNA"/>
</dbReference>
<dbReference type="InterPro" id="IPR032710">
    <property type="entry name" value="NTF2-like_dom_sf"/>
</dbReference>
<keyword evidence="4" id="KW-1185">Reference proteome</keyword>
<dbReference type="Pfam" id="PF13577">
    <property type="entry name" value="SnoaL_4"/>
    <property type="match status" value="1"/>
</dbReference>
<evidence type="ECO:0000313" key="4">
    <source>
        <dbReference type="Proteomes" id="UP000077069"/>
    </source>
</evidence>
<evidence type="ECO:0000259" key="2">
    <source>
        <dbReference type="Pfam" id="PF13577"/>
    </source>
</evidence>
<reference evidence="3 4" key="1">
    <citation type="submission" date="2016-05" db="EMBL/GenBank/DDBJ databases">
        <title>Comparative analysis of secretome profiles of manganese(II)-oxidizing ascomycete fungi.</title>
        <authorList>
            <consortium name="DOE Joint Genome Institute"/>
            <person name="Zeiner C.A."/>
            <person name="Purvine S.O."/>
            <person name="Zink E.M."/>
            <person name="Wu S."/>
            <person name="Pasa-Tolic L."/>
            <person name="Chaput D.L."/>
            <person name="Haridas S."/>
            <person name="Grigoriev I.V."/>
            <person name="Santelli C.M."/>
            <person name="Hansel C.M."/>
        </authorList>
    </citation>
    <scope>NUCLEOTIDE SEQUENCE [LARGE SCALE GENOMIC DNA]</scope>
    <source>
        <strain evidence="3 4">AP3s5-JAC2a</strain>
    </source>
</reference>
<proteinExistence type="predicted"/>
<dbReference type="InParanoid" id="A0A177CA10"/>
<organism evidence="3 4">
    <name type="scientific">Paraphaeosphaeria sporulosa</name>
    <dbReference type="NCBI Taxonomy" id="1460663"/>
    <lineage>
        <taxon>Eukaryota</taxon>
        <taxon>Fungi</taxon>
        <taxon>Dikarya</taxon>
        <taxon>Ascomycota</taxon>
        <taxon>Pezizomycotina</taxon>
        <taxon>Dothideomycetes</taxon>
        <taxon>Pleosporomycetidae</taxon>
        <taxon>Pleosporales</taxon>
        <taxon>Massarineae</taxon>
        <taxon>Didymosphaeriaceae</taxon>
        <taxon>Paraphaeosphaeria</taxon>
    </lineage>
</organism>
<name>A0A177CA10_9PLEO</name>
<dbReference type="Proteomes" id="UP000077069">
    <property type="component" value="Unassembled WGS sequence"/>
</dbReference>
<gene>
    <name evidence="3" type="ORF">CC84DRAFT_1219422</name>
</gene>
<dbReference type="AlphaFoldDB" id="A0A177CA10"/>
<evidence type="ECO:0000256" key="1">
    <source>
        <dbReference type="SAM" id="SignalP"/>
    </source>
</evidence>
<accession>A0A177CA10</accession>
<keyword evidence="1" id="KW-0732">Signal</keyword>
<feature type="domain" description="SnoaL-like" evidence="2">
    <location>
        <begin position="57"/>
        <end position="187"/>
    </location>
</feature>
<feature type="signal peptide" evidence="1">
    <location>
        <begin position="1"/>
        <end position="23"/>
    </location>
</feature>
<dbReference type="Gene3D" id="3.10.450.50">
    <property type="match status" value="1"/>
</dbReference>
<dbReference type="OrthoDB" id="2148716at2759"/>
<protein>
    <recommendedName>
        <fullName evidence="2">SnoaL-like domain-containing protein</fullName>
    </recommendedName>
</protein>
<feature type="chain" id="PRO_5008057926" description="SnoaL-like domain-containing protein" evidence="1">
    <location>
        <begin position="24"/>
        <end position="200"/>
    </location>
</feature>
<sequence>MYLWNSHALAAVLLMSAPHAIVSLSCTQFSPSPVPIPQLPDYFSPHHYLDATTLFHTEAIRQTLTLYPYIIDGRAFPSLSSIFATDAVANYSAPLGVLNGLSTIAATLEQALASFPATQHLLGPQTVRICDSKKAISVTYYRAVHLLPQNGTVGPGNILGGDSVLYAYGQYQDTWEKRDGLWKIVYRNLVYMAPLVTGIN</sequence>